<accession>A0A1I7YXM5</accession>
<feature type="chain" id="PRO_5009312720" evidence="1">
    <location>
        <begin position="23"/>
        <end position="216"/>
    </location>
</feature>
<proteinExistence type="predicted"/>
<protein>
    <submittedName>
        <fullName evidence="3">Protein sleepless</fullName>
    </submittedName>
</protein>
<evidence type="ECO:0000313" key="3">
    <source>
        <dbReference type="WBParaSite" id="L893_g20756.t1"/>
    </source>
</evidence>
<evidence type="ECO:0000256" key="1">
    <source>
        <dbReference type="SAM" id="SignalP"/>
    </source>
</evidence>
<keyword evidence="1" id="KW-0732">Signal</keyword>
<dbReference type="Proteomes" id="UP000095287">
    <property type="component" value="Unplaced"/>
</dbReference>
<dbReference type="AlphaFoldDB" id="A0A1I7YXM5"/>
<dbReference type="WBParaSite" id="L893_g20756.t1">
    <property type="protein sequence ID" value="L893_g20756.t1"/>
    <property type="gene ID" value="L893_g20756"/>
</dbReference>
<name>A0A1I7YXM5_9BILA</name>
<feature type="signal peptide" evidence="1">
    <location>
        <begin position="1"/>
        <end position="22"/>
    </location>
</feature>
<reference evidence="3" key="1">
    <citation type="submission" date="2016-11" db="UniProtKB">
        <authorList>
            <consortium name="WormBaseParasite"/>
        </authorList>
    </citation>
    <scope>IDENTIFICATION</scope>
</reference>
<evidence type="ECO:0000313" key="2">
    <source>
        <dbReference type="Proteomes" id="UP000095287"/>
    </source>
</evidence>
<organism evidence="2 3">
    <name type="scientific">Steinernema glaseri</name>
    <dbReference type="NCBI Taxonomy" id="37863"/>
    <lineage>
        <taxon>Eukaryota</taxon>
        <taxon>Metazoa</taxon>
        <taxon>Ecdysozoa</taxon>
        <taxon>Nematoda</taxon>
        <taxon>Chromadorea</taxon>
        <taxon>Rhabditida</taxon>
        <taxon>Tylenchina</taxon>
        <taxon>Panagrolaimomorpha</taxon>
        <taxon>Strongyloidoidea</taxon>
        <taxon>Steinernematidae</taxon>
        <taxon>Steinernema</taxon>
    </lineage>
</organism>
<keyword evidence="2" id="KW-1185">Reference proteome</keyword>
<sequence>MQLQNLCFSIVLLDNFLQTVRGFGCFECASEAHSLPVTLRRALGSQSDLFYWPLEATAPNCHGGLADARNLHQVQAGLCSRHDLCVSLMPNANVNFTVRGCVEQILRYPLRENSTLLKEGCYLVRSKPLFDDEMALDYIVCVCGRQEYCNHEPQMQTVDAHWSPGSSVYRLGLDEPKEGVKKRVIAAHAAVSNEVGLSLAPGIVPLATLLLCFVGS</sequence>